<dbReference type="AlphaFoldDB" id="A0A381EEZ5"/>
<keyword evidence="3 5" id="KW-1133">Transmembrane helix</keyword>
<feature type="transmembrane region" description="Helical" evidence="5">
    <location>
        <begin position="244"/>
        <end position="265"/>
    </location>
</feature>
<name>A0A381EEZ5_9GAMM</name>
<evidence type="ECO:0000256" key="1">
    <source>
        <dbReference type="ARBA" id="ARBA00004141"/>
    </source>
</evidence>
<sequence>MTTQTLSPALQISSASTWHSRLRALGPGILMASAAIGGSHLVASTQAGARFGWQLALIIVLTNLFKYPFFRFSAHYTLDSGKSLIEGYAEKSRAYLWVFLVMCFLSSTISAAAVALLTAVIVKTALPGLPLSVNMWSVLLIASCVFILFMGRYKALDTLSKIIVVSLSITTVIAAGIAASKGMQMQADFVEPSPWTLAALPFIIALMGWMPAPIEISAINSLWLTAKQRHNPANYRDGMFDFNVGFITSAVLALFFLALGAFVQYGNGEAVQMGGGKYVGQLINMYAVTIGDWSRPLVAFIAFACMYGTTITVIDGYPRAIAEATRLVRGKPFFRTRELFAWILWVSISAVALILWFQGALGELLRFAMITAFLAAPVFAWLNYGLVRQDKKHRLSASMNVLALVGLVYLFGFALLFILNETGVLA</sequence>
<evidence type="ECO:0000256" key="4">
    <source>
        <dbReference type="ARBA" id="ARBA00023136"/>
    </source>
</evidence>
<feature type="transmembrane region" description="Helical" evidence="5">
    <location>
        <begin position="55"/>
        <end position="74"/>
    </location>
</feature>
<dbReference type="GO" id="GO:0016020">
    <property type="term" value="C:membrane"/>
    <property type="evidence" value="ECO:0007669"/>
    <property type="project" value="UniProtKB-SubCell"/>
</dbReference>
<evidence type="ECO:0000256" key="2">
    <source>
        <dbReference type="ARBA" id="ARBA00022692"/>
    </source>
</evidence>
<feature type="transmembrane region" description="Helical" evidence="5">
    <location>
        <begin position="199"/>
        <end position="223"/>
    </location>
</feature>
<gene>
    <name evidence="6" type="ORF">NCTC13294_02450</name>
</gene>
<reference evidence="6 7" key="1">
    <citation type="submission" date="2018-06" db="EMBL/GenBank/DDBJ databases">
        <authorList>
            <consortium name="Pathogen Informatics"/>
            <person name="Doyle S."/>
        </authorList>
    </citation>
    <scope>NUCLEOTIDE SEQUENCE [LARGE SCALE GENOMIC DNA]</scope>
    <source>
        <strain evidence="6 7">NCTC13294</strain>
    </source>
</reference>
<evidence type="ECO:0000256" key="3">
    <source>
        <dbReference type="ARBA" id="ARBA00022989"/>
    </source>
</evidence>
<feature type="transmembrane region" description="Helical" evidence="5">
    <location>
        <begin position="399"/>
        <end position="419"/>
    </location>
</feature>
<protein>
    <submittedName>
        <fullName evidence="6">Manganese transport protein MntH</fullName>
    </submittedName>
</protein>
<evidence type="ECO:0000313" key="6">
    <source>
        <dbReference type="EMBL" id="SUX25479.1"/>
    </source>
</evidence>
<feature type="transmembrane region" description="Helical" evidence="5">
    <location>
        <begin position="24"/>
        <end position="43"/>
    </location>
</feature>
<comment type="subcellular location">
    <subcellularLocation>
        <location evidence="1">Membrane</location>
        <topology evidence="1">Multi-pass membrane protein</topology>
    </subcellularLocation>
</comment>
<feature type="transmembrane region" description="Helical" evidence="5">
    <location>
        <begin position="297"/>
        <end position="318"/>
    </location>
</feature>
<organism evidence="6 7">
    <name type="scientific">Cardiobacterium valvarum</name>
    <dbReference type="NCBI Taxonomy" id="194702"/>
    <lineage>
        <taxon>Bacteria</taxon>
        <taxon>Pseudomonadati</taxon>
        <taxon>Pseudomonadota</taxon>
        <taxon>Gammaproteobacteria</taxon>
        <taxon>Cardiobacteriales</taxon>
        <taxon>Cardiobacteriaceae</taxon>
        <taxon>Cardiobacterium</taxon>
    </lineage>
</organism>
<proteinExistence type="predicted"/>
<dbReference type="EMBL" id="UFUW01000001">
    <property type="protein sequence ID" value="SUX25479.1"/>
    <property type="molecule type" value="Genomic_DNA"/>
</dbReference>
<keyword evidence="4 5" id="KW-0472">Membrane</keyword>
<dbReference type="GO" id="GO:0046873">
    <property type="term" value="F:metal ion transmembrane transporter activity"/>
    <property type="evidence" value="ECO:0007669"/>
    <property type="project" value="InterPro"/>
</dbReference>
<feature type="transmembrane region" description="Helical" evidence="5">
    <location>
        <begin position="162"/>
        <end position="179"/>
    </location>
</feature>
<keyword evidence="7" id="KW-1185">Reference proteome</keyword>
<dbReference type="Proteomes" id="UP000254572">
    <property type="component" value="Unassembled WGS sequence"/>
</dbReference>
<accession>A0A381EEZ5</accession>
<feature type="transmembrane region" description="Helical" evidence="5">
    <location>
        <begin position="364"/>
        <end position="387"/>
    </location>
</feature>
<keyword evidence="2 5" id="KW-0812">Transmembrane</keyword>
<feature type="transmembrane region" description="Helical" evidence="5">
    <location>
        <begin position="133"/>
        <end position="150"/>
    </location>
</feature>
<dbReference type="Pfam" id="PF01566">
    <property type="entry name" value="Nramp"/>
    <property type="match status" value="1"/>
</dbReference>
<dbReference type="InterPro" id="IPR001046">
    <property type="entry name" value="NRAMP_fam"/>
</dbReference>
<feature type="transmembrane region" description="Helical" evidence="5">
    <location>
        <begin position="339"/>
        <end position="358"/>
    </location>
</feature>
<evidence type="ECO:0000256" key="5">
    <source>
        <dbReference type="SAM" id="Phobius"/>
    </source>
</evidence>
<feature type="transmembrane region" description="Helical" evidence="5">
    <location>
        <begin position="95"/>
        <end position="121"/>
    </location>
</feature>
<evidence type="ECO:0000313" key="7">
    <source>
        <dbReference type="Proteomes" id="UP000254572"/>
    </source>
</evidence>